<proteinExistence type="predicted"/>
<dbReference type="Gene3D" id="3.10.180.10">
    <property type="entry name" value="2,3-Dihydroxybiphenyl 1,2-Dioxygenase, domain 1"/>
    <property type="match status" value="1"/>
</dbReference>
<dbReference type="CDD" id="cd07262">
    <property type="entry name" value="VOC_like"/>
    <property type="match status" value="1"/>
</dbReference>
<dbReference type="AlphaFoldDB" id="A0A9X3ATG3"/>
<dbReference type="EMBL" id="JAOANI010000022">
    <property type="protein sequence ID" value="MCT7360138.1"/>
    <property type="molecule type" value="Genomic_DNA"/>
</dbReference>
<name>A0A9X3ATG3_9GAMM</name>
<dbReference type="InterPro" id="IPR029068">
    <property type="entry name" value="Glyas_Bleomycin-R_OHBP_Dase"/>
</dbReference>
<evidence type="ECO:0000259" key="1">
    <source>
        <dbReference type="PROSITE" id="PS51819"/>
    </source>
</evidence>
<reference evidence="2" key="2">
    <citation type="submission" date="2022-08" db="EMBL/GenBank/DDBJ databases">
        <authorList>
            <person name="Dong C."/>
        </authorList>
    </citation>
    <scope>NUCLEOTIDE SEQUENCE</scope>
    <source>
        <strain evidence="2">59MF3M-4</strain>
    </source>
</reference>
<accession>A0A9X3ATG3</accession>
<reference evidence="2" key="1">
    <citation type="journal article" date="2022" name="Front. Microbiol.">
        <title>Genome-based taxonomic rearrangement of Oceanobacter-related bacteria including the description of Thalassolituus hydrocarbonoclasticus sp. nov. and Thalassolituus pacificus sp. nov. and emended description of the genus Thalassolituus.</title>
        <authorList>
            <person name="Dong C."/>
            <person name="Wei L."/>
            <person name="Wang J."/>
            <person name="Lai Q."/>
            <person name="Huang Z."/>
            <person name="Shao Z."/>
        </authorList>
    </citation>
    <scope>NUCLEOTIDE SEQUENCE</scope>
    <source>
        <strain evidence="2">59MF3M-4</strain>
    </source>
</reference>
<feature type="domain" description="VOC" evidence="1">
    <location>
        <begin position="3"/>
        <end position="122"/>
    </location>
</feature>
<evidence type="ECO:0000313" key="2">
    <source>
        <dbReference type="EMBL" id="MCT7360138.1"/>
    </source>
</evidence>
<dbReference type="Proteomes" id="UP001147830">
    <property type="component" value="Unassembled WGS sequence"/>
</dbReference>
<dbReference type="InterPro" id="IPR004360">
    <property type="entry name" value="Glyas_Fos-R_dOase_dom"/>
</dbReference>
<dbReference type="PANTHER" id="PTHR35006:SF1">
    <property type="entry name" value="BLL2941 PROTEIN"/>
    <property type="match status" value="1"/>
</dbReference>
<dbReference type="InterPro" id="IPR037523">
    <property type="entry name" value="VOC_core"/>
</dbReference>
<dbReference type="SUPFAM" id="SSF54593">
    <property type="entry name" value="Glyoxalase/Bleomycin resistance protein/Dihydroxybiphenyl dioxygenase"/>
    <property type="match status" value="1"/>
</dbReference>
<evidence type="ECO:0000313" key="3">
    <source>
        <dbReference type="Proteomes" id="UP001147830"/>
    </source>
</evidence>
<keyword evidence="3" id="KW-1185">Reference proteome</keyword>
<gene>
    <name evidence="2" type="ORF">NYR02_14040</name>
</gene>
<dbReference type="Pfam" id="PF00903">
    <property type="entry name" value="Glyoxalase"/>
    <property type="match status" value="1"/>
</dbReference>
<organism evidence="2 3">
    <name type="scientific">Thalassolituus pacificus</name>
    <dbReference type="NCBI Taxonomy" id="2975440"/>
    <lineage>
        <taxon>Bacteria</taxon>
        <taxon>Pseudomonadati</taxon>
        <taxon>Pseudomonadota</taxon>
        <taxon>Gammaproteobacteria</taxon>
        <taxon>Oceanospirillales</taxon>
        <taxon>Oceanospirillaceae</taxon>
        <taxon>Thalassolituus</taxon>
    </lineage>
</organism>
<dbReference type="RefSeq" id="WP_260976981.1">
    <property type="nucleotide sequence ID" value="NZ_JAOANI010000022.1"/>
</dbReference>
<comment type="caution">
    <text evidence="2">The sequence shown here is derived from an EMBL/GenBank/DDBJ whole genome shotgun (WGS) entry which is preliminary data.</text>
</comment>
<dbReference type="PROSITE" id="PS51819">
    <property type="entry name" value="VOC"/>
    <property type="match status" value="1"/>
</dbReference>
<dbReference type="PANTHER" id="PTHR35006">
    <property type="entry name" value="GLYOXALASE FAMILY PROTEIN (AFU_ORTHOLOGUE AFUA_5G14830)"/>
    <property type="match status" value="1"/>
</dbReference>
<protein>
    <submittedName>
        <fullName evidence="2">VOC family protein</fullName>
    </submittedName>
</protein>
<sequence>MMKMNYFVFGTNNMEAAVKFYDALFEHTEMRQTFATERMTFWQGEDEDAAFAVAIPFDQNSATNGNGTMLGFSLDSEDEVTRLYNKAIELGGSCEGKPGQRGPRFSAYVRDLDNNKIAFGAKNG</sequence>